<dbReference type="Gene3D" id="2.40.128.130">
    <property type="entry name" value="Autotransporter beta-domain"/>
    <property type="match status" value="1"/>
</dbReference>
<name>A0A5E7K666_PSEFL</name>
<protein>
    <recommendedName>
        <fullName evidence="2">Autotransporter domain-containing protein</fullName>
    </recommendedName>
</protein>
<feature type="chain" id="PRO_5030118678" description="Autotransporter domain-containing protein" evidence="1">
    <location>
        <begin position="32"/>
        <end position="777"/>
    </location>
</feature>
<dbReference type="Proteomes" id="UP000326557">
    <property type="component" value="Unassembled WGS sequence"/>
</dbReference>
<dbReference type="Pfam" id="PF03797">
    <property type="entry name" value="Autotransporter"/>
    <property type="match status" value="1"/>
</dbReference>
<dbReference type="NCBIfam" id="TIGR01414">
    <property type="entry name" value="autotrans_barl"/>
    <property type="match status" value="1"/>
</dbReference>
<organism evidence="3 4">
    <name type="scientific">Pseudomonas fluorescens</name>
    <dbReference type="NCBI Taxonomy" id="294"/>
    <lineage>
        <taxon>Bacteria</taxon>
        <taxon>Pseudomonadati</taxon>
        <taxon>Pseudomonadota</taxon>
        <taxon>Gammaproteobacteria</taxon>
        <taxon>Pseudomonadales</taxon>
        <taxon>Pseudomonadaceae</taxon>
        <taxon>Pseudomonas</taxon>
    </lineage>
</organism>
<dbReference type="InterPro" id="IPR036709">
    <property type="entry name" value="Autotransporte_beta_dom_sf"/>
</dbReference>
<dbReference type="SUPFAM" id="SSF103515">
    <property type="entry name" value="Autotransporter"/>
    <property type="match status" value="1"/>
</dbReference>
<evidence type="ECO:0000313" key="4">
    <source>
        <dbReference type="Proteomes" id="UP000326557"/>
    </source>
</evidence>
<sequence precursor="true">MPKPYTHRPHRLALAIALTLGSIELSMAQQAEPVTVIEAPVKKTSAALWPKKDDLLAIRNFIGPMSHAVNAAAPEPKEPSIPVESAPPAPEPVDLAADLYEFPETPNDSLLPNLPETVAEHITAEPIINDPLATGKLPPSMDQHDETHKTPDTPFEPVNDDVLLTFLDFAKADTTKRTTASGQYASIDGVSLALGEENDLLIINKGASFSGEIQGGDGVNGILLDSPEGGILGQTRNFLGLRVAQGAWTLIGKGDFGLGAEVLSGAKLFNRGSIAGDVDVFEGGTYGGHGEVRDLFVDGTLMVTELLGAPHVKGELTLSQSATLSYVVTAADQIPTLVVDGVAELWNASLNLVALPGSYSTSTVYTLLRASKVDGEFDHVTSNLAYLTPKLFQSETEVLLQYARNELPLGYFALNDNSENFGQSVVEPAASANAAIAALLGSTVDTAANALDQLAGDSTANLAKMTLNSDAPVSASMLSAMRQLDSADSKSGRRNNAPRLAAGSENDGRVWLQALGHGGKVDRDYDALRHSTKGLVVGADWAIDEEWRLGVIGGKSDTRLDSRTLDGDLDSWHLGAYALRQNGPLALRLGLTHSSHDGSTKRRVAFNGFSDNPKGQYEANTQQVFAEAGYNLGRDVYRIEPFASLGYQRYQRDGYTEKGGDATLKVLGQTRNNVNSTFGLRVAKLNTFDNGMQLTPRFSAGWKQTYGELESHTRQKLATGGTRFTVEGAPLDRHSVVLDAGLDLSLSARHTLGVGATGEIGTDSRNHGVTGQWRMTF</sequence>
<dbReference type="AlphaFoldDB" id="A0A5E7K666"/>
<reference evidence="3 4" key="1">
    <citation type="submission" date="2019-09" db="EMBL/GenBank/DDBJ databases">
        <authorList>
            <person name="Chandra G."/>
            <person name="Truman W A."/>
        </authorList>
    </citation>
    <scope>NUCLEOTIDE SEQUENCE [LARGE SCALE GENOMIC DNA]</scope>
    <source>
        <strain evidence="3">PS704</strain>
    </source>
</reference>
<dbReference type="GO" id="GO:0019867">
    <property type="term" value="C:outer membrane"/>
    <property type="evidence" value="ECO:0007669"/>
    <property type="project" value="InterPro"/>
</dbReference>
<proteinExistence type="predicted"/>
<gene>
    <name evidence="3" type="ORF">PS704_02364</name>
</gene>
<dbReference type="PROSITE" id="PS51208">
    <property type="entry name" value="AUTOTRANSPORTER"/>
    <property type="match status" value="1"/>
</dbReference>
<dbReference type="RefSeq" id="WP_224787827.1">
    <property type="nucleotide sequence ID" value="NZ_CABVHP010000005.1"/>
</dbReference>
<dbReference type="InterPro" id="IPR006315">
    <property type="entry name" value="OM_autotransptr_brl_dom"/>
</dbReference>
<dbReference type="InterPro" id="IPR005546">
    <property type="entry name" value="Autotransporte_beta"/>
</dbReference>
<evidence type="ECO:0000259" key="2">
    <source>
        <dbReference type="PROSITE" id="PS51208"/>
    </source>
</evidence>
<evidence type="ECO:0000256" key="1">
    <source>
        <dbReference type="SAM" id="SignalP"/>
    </source>
</evidence>
<feature type="signal peptide" evidence="1">
    <location>
        <begin position="1"/>
        <end position="31"/>
    </location>
</feature>
<keyword evidence="1" id="KW-0732">Signal</keyword>
<dbReference type="SMART" id="SM00869">
    <property type="entry name" value="Autotransporter"/>
    <property type="match status" value="1"/>
</dbReference>
<accession>A0A5E7K666</accession>
<feature type="domain" description="Autotransporter" evidence="2">
    <location>
        <begin position="503"/>
        <end position="777"/>
    </location>
</feature>
<dbReference type="EMBL" id="CABVHP010000005">
    <property type="protein sequence ID" value="VVN97232.1"/>
    <property type="molecule type" value="Genomic_DNA"/>
</dbReference>
<evidence type="ECO:0000313" key="3">
    <source>
        <dbReference type="EMBL" id="VVN97232.1"/>
    </source>
</evidence>